<dbReference type="Gramene" id="OPUNC05G04280.1">
    <property type="protein sequence ID" value="OPUNC05G04280.1"/>
    <property type="gene ID" value="OPUNC05G04280"/>
</dbReference>
<keyword evidence="2" id="KW-1133">Transmembrane helix</keyword>
<feature type="transmembrane region" description="Helical" evidence="2">
    <location>
        <begin position="97"/>
        <end position="115"/>
    </location>
</feature>
<reference evidence="3" key="1">
    <citation type="submission" date="2015-04" db="UniProtKB">
        <authorList>
            <consortium name="EnsemblPlants"/>
        </authorList>
    </citation>
    <scope>IDENTIFICATION</scope>
</reference>
<evidence type="ECO:0000313" key="3">
    <source>
        <dbReference type="EnsemblPlants" id="OPUNC05G04280.1"/>
    </source>
</evidence>
<feature type="transmembrane region" description="Helical" evidence="2">
    <location>
        <begin position="182"/>
        <end position="205"/>
    </location>
</feature>
<keyword evidence="2" id="KW-0812">Transmembrane</keyword>
<organism evidence="3">
    <name type="scientific">Oryza punctata</name>
    <name type="common">Red rice</name>
    <dbReference type="NCBI Taxonomy" id="4537"/>
    <lineage>
        <taxon>Eukaryota</taxon>
        <taxon>Viridiplantae</taxon>
        <taxon>Streptophyta</taxon>
        <taxon>Embryophyta</taxon>
        <taxon>Tracheophyta</taxon>
        <taxon>Spermatophyta</taxon>
        <taxon>Magnoliopsida</taxon>
        <taxon>Liliopsida</taxon>
        <taxon>Poales</taxon>
        <taxon>Poaceae</taxon>
        <taxon>BOP clade</taxon>
        <taxon>Oryzoideae</taxon>
        <taxon>Oryzeae</taxon>
        <taxon>Oryzinae</taxon>
        <taxon>Oryza</taxon>
    </lineage>
</organism>
<evidence type="ECO:0000313" key="4">
    <source>
        <dbReference type="Proteomes" id="UP000026962"/>
    </source>
</evidence>
<name>A0A0E0KYZ0_ORYPU</name>
<evidence type="ECO:0008006" key="5">
    <source>
        <dbReference type="Google" id="ProtNLM"/>
    </source>
</evidence>
<evidence type="ECO:0000256" key="1">
    <source>
        <dbReference type="SAM" id="MobiDB-lite"/>
    </source>
</evidence>
<keyword evidence="4" id="KW-1185">Reference proteome</keyword>
<reference evidence="3" key="2">
    <citation type="submission" date="2018-05" db="EMBL/GenBank/DDBJ databases">
        <title>OpunRS2 (Oryza punctata Reference Sequence Version 2).</title>
        <authorList>
            <person name="Zhang J."/>
            <person name="Kudrna D."/>
            <person name="Lee S."/>
            <person name="Talag J."/>
            <person name="Welchert J."/>
            <person name="Wing R.A."/>
        </authorList>
    </citation>
    <scope>NUCLEOTIDE SEQUENCE [LARGE SCALE GENOMIC DNA]</scope>
</reference>
<dbReference type="EnsemblPlants" id="OPUNC05G04280.1">
    <property type="protein sequence ID" value="OPUNC05G04280.1"/>
    <property type="gene ID" value="OPUNC05G04280"/>
</dbReference>
<dbReference type="Proteomes" id="UP000026962">
    <property type="component" value="Chromosome 5"/>
</dbReference>
<protein>
    <recommendedName>
        <fullName evidence="5">PGG domain-containing protein</fullName>
    </recommendedName>
</protein>
<dbReference type="HOGENOM" id="CLU_1216450_0_0_1"/>
<proteinExistence type="predicted"/>
<evidence type="ECO:0000256" key="2">
    <source>
        <dbReference type="SAM" id="Phobius"/>
    </source>
</evidence>
<dbReference type="AlphaFoldDB" id="A0A0E0KYZ0"/>
<feature type="region of interest" description="Disordered" evidence="1">
    <location>
        <begin position="38"/>
        <end position="81"/>
    </location>
</feature>
<accession>A0A0E0KYZ0</accession>
<keyword evidence="2" id="KW-0472">Membrane</keyword>
<sequence length="228" mass="24422">MDSVTVAWRGIVQGDDGAMATPAVNVLAAVISEKRRRTNIDTGGNNDNAIDGGSPGAGGNGNTVVRQRDGGITAPGSDANMRRSRSFGEHYIMEKRGWMMMVAALFVQMVFQAALQPPTWIPADWFQQMLSYEREHGAVALAPAPSTITGRSAPSPSPHHYGAPAESPAAAIILTKDQAHKVWVYVVFNTLTFATALTILLILLLMNRSSSRLIGNKRGSGQLSTCRC</sequence>